<dbReference type="NCBIfam" id="TIGR03175">
    <property type="entry name" value="AllD"/>
    <property type="match status" value="1"/>
</dbReference>
<gene>
    <name evidence="3" type="ORF">SAMN05878482_10153</name>
</gene>
<dbReference type="InterPro" id="IPR043143">
    <property type="entry name" value="Mal/L-sulf/L-lact_DH-like_NADP"/>
</dbReference>
<evidence type="ECO:0000313" key="4">
    <source>
        <dbReference type="Proteomes" id="UP000185829"/>
    </source>
</evidence>
<keyword evidence="2" id="KW-0560">Oxidoreductase</keyword>
<comment type="caution">
    <text evidence="3">The sequence shown here is derived from an EMBL/GenBank/DDBJ whole genome shotgun (WGS) entry which is preliminary data.</text>
</comment>
<evidence type="ECO:0000256" key="1">
    <source>
        <dbReference type="ARBA" id="ARBA00006056"/>
    </source>
</evidence>
<protein>
    <submittedName>
        <fullName evidence="3">Ureidoglycolate dehydrogenase (NAD+)</fullName>
    </submittedName>
</protein>
<dbReference type="GO" id="GO:0016491">
    <property type="term" value="F:oxidoreductase activity"/>
    <property type="evidence" value="ECO:0007669"/>
    <property type="project" value="UniProtKB-KW"/>
</dbReference>
<accession>A0A9X8R179</accession>
<dbReference type="InterPro" id="IPR003767">
    <property type="entry name" value="Malate/L-lactate_DH-like"/>
</dbReference>
<evidence type="ECO:0000313" key="3">
    <source>
        <dbReference type="EMBL" id="SIQ00438.1"/>
    </source>
</evidence>
<dbReference type="Gene3D" id="3.30.1370.60">
    <property type="entry name" value="Hypothetical oxidoreductase yiak, domain 2"/>
    <property type="match status" value="1"/>
</dbReference>
<dbReference type="PANTHER" id="PTHR11091">
    <property type="entry name" value="OXIDOREDUCTASE-RELATED"/>
    <property type="match status" value="1"/>
</dbReference>
<evidence type="ECO:0000256" key="2">
    <source>
        <dbReference type="ARBA" id="ARBA00023002"/>
    </source>
</evidence>
<dbReference type="Gene3D" id="1.10.1530.10">
    <property type="match status" value="1"/>
</dbReference>
<dbReference type="RefSeq" id="WP_076364066.1">
    <property type="nucleotide sequence ID" value="NZ_FTMX01000001.1"/>
</dbReference>
<dbReference type="InterPro" id="IPR036111">
    <property type="entry name" value="Mal/L-sulfo/L-lacto_DH-like_sf"/>
</dbReference>
<organism evidence="3 4">
    <name type="scientific">Peribacillus simplex</name>
    <dbReference type="NCBI Taxonomy" id="1478"/>
    <lineage>
        <taxon>Bacteria</taxon>
        <taxon>Bacillati</taxon>
        <taxon>Bacillota</taxon>
        <taxon>Bacilli</taxon>
        <taxon>Bacillales</taxon>
        <taxon>Bacillaceae</taxon>
        <taxon>Peribacillus</taxon>
    </lineage>
</organism>
<dbReference type="PANTHER" id="PTHR11091:SF0">
    <property type="entry name" value="MALATE DEHYDROGENASE"/>
    <property type="match status" value="1"/>
</dbReference>
<dbReference type="EMBL" id="FTMX01000001">
    <property type="protein sequence ID" value="SIQ00438.1"/>
    <property type="molecule type" value="Genomic_DNA"/>
</dbReference>
<dbReference type="SUPFAM" id="SSF89733">
    <property type="entry name" value="L-sulfolactate dehydrogenase-like"/>
    <property type="match status" value="1"/>
</dbReference>
<proteinExistence type="inferred from homology"/>
<dbReference type="NCBIfam" id="NF011599">
    <property type="entry name" value="PRK15025.1"/>
    <property type="match status" value="1"/>
</dbReference>
<dbReference type="Pfam" id="PF02615">
    <property type="entry name" value="Ldh_2"/>
    <property type="match status" value="1"/>
</dbReference>
<dbReference type="InterPro" id="IPR043144">
    <property type="entry name" value="Mal/L-sulf/L-lact_DH-like_ah"/>
</dbReference>
<reference evidence="3 4" key="1">
    <citation type="submission" date="2017-01" db="EMBL/GenBank/DDBJ databases">
        <authorList>
            <person name="Varghese N."/>
            <person name="Submissions S."/>
        </authorList>
    </citation>
    <scope>NUCLEOTIDE SEQUENCE [LARGE SCALE GENOMIC DNA]</scope>
    <source>
        <strain evidence="3 4">RUG2-6</strain>
    </source>
</reference>
<comment type="similarity">
    <text evidence="1">Belongs to the LDH2/MDH2 oxidoreductase family.</text>
</comment>
<dbReference type="AlphaFoldDB" id="A0A9X8R179"/>
<sequence>MKIPKETLKNLIKTKLHKAGLKEGHADIVADVLAFADARGIHSHGAIRVEYYSERIAKGGINTNPNFTFEKTGPSAGVYHGDNGPGHVAAKLAMDEAIAIAKETGVAFVGVKRISHSGALSYFVQQAAKEGLIGISVCQADPMAVPFGGSEPYYGTNPIAFAAPSKDNEMITFDMATTVKAWGKILDARSKNESIPDNWAVDQQGEPTTDPFQVNGLLPIAGAKGFGLAMMVDILSGILLGLPFGNRVSTLYGDLSQGRNLGQLHIVIHPGFFTNSEIFKQNISQTMADLSGMKPAPGFDHVTYPGQGSASREKESEQNGIEIVDEIYNYLTSNVIHSDNYGNKDPFASK</sequence>
<dbReference type="InterPro" id="IPR017590">
    <property type="entry name" value="Ureidoglycolate_dehydrogenase"/>
</dbReference>
<name>A0A9X8R179_9BACI</name>
<dbReference type="Proteomes" id="UP000185829">
    <property type="component" value="Unassembled WGS sequence"/>
</dbReference>